<dbReference type="Proteomes" id="UP000807469">
    <property type="component" value="Unassembled WGS sequence"/>
</dbReference>
<dbReference type="Pfam" id="PF10197">
    <property type="entry name" value="Cir_N"/>
    <property type="match status" value="1"/>
</dbReference>
<evidence type="ECO:0000259" key="9">
    <source>
        <dbReference type="SMART" id="SM01083"/>
    </source>
</evidence>
<keyword evidence="4" id="KW-0747">Spliceosome</keyword>
<comment type="similarity">
    <text evidence="2">Belongs to the CWC25 family.</text>
</comment>
<feature type="domain" description="CBF1-interacting co-repressor CIR N-terminal" evidence="9">
    <location>
        <begin position="11"/>
        <end position="47"/>
    </location>
</feature>
<evidence type="ECO:0000256" key="1">
    <source>
        <dbReference type="ARBA" id="ARBA00004123"/>
    </source>
</evidence>
<dbReference type="OrthoDB" id="21123at2759"/>
<keyword evidence="11" id="KW-1185">Reference proteome</keyword>
<dbReference type="InterPro" id="IPR051376">
    <property type="entry name" value="CWC25_splicing_factor"/>
</dbReference>
<feature type="region of interest" description="Disordered" evidence="8">
    <location>
        <begin position="35"/>
        <end position="64"/>
    </location>
</feature>
<reference evidence="10" key="1">
    <citation type="submission" date="2020-11" db="EMBL/GenBank/DDBJ databases">
        <authorList>
            <consortium name="DOE Joint Genome Institute"/>
            <person name="Ahrendt S."/>
            <person name="Riley R."/>
            <person name="Andreopoulos W."/>
            <person name="Labutti K."/>
            <person name="Pangilinan J."/>
            <person name="Ruiz-Duenas F.J."/>
            <person name="Barrasa J.M."/>
            <person name="Sanchez-Garcia M."/>
            <person name="Camarero S."/>
            <person name="Miyauchi S."/>
            <person name="Serrano A."/>
            <person name="Linde D."/>
            <person name="Babiker R."/>
            <person name="Drula E."/>
            <person name="Ayuso-Fernandez I."/>
            <person name="Pacheco R."/>
            <person name="Padilla G."/>
            <person name="Ferreira P."/>
            <person name="Barriuso J."/>
            <person name="Kellner H."/>
            <person name="Castanera R."/>
            <person name="Alfaro M."/>
            <person name="Ramirez L."/>
            <person name="Pisabarro A.G."/>
            <person name="Kuo A."/>
            <person name="Tritt A."/>
            <person name="Lipzen A."/>
            <person name="He G."/>
            <person name="Yan M."/>
            <person name="Ng V."/>
            <person name="Cullen D."/>
            <person name="Martin F."/>
            <person name="Rosso M.-N."/>
            <person name="Henrissat B."/>
            <person name="Hibbett D."/>
            <person name="Martinez A.T."/>
            <person name="Grigoriev I.V."/>
        </authorList>
    </citation>
    <scope>NUCLEOTIDE SEQUENCE</scope>
    <source>
        <strain evidence="10">CIRM-BRFM 674</strain>
    </source>
</reference>
<keyword evidence="6" id="KW-0508">mRNA splicing</keyword>
<keyword evidence="7" id="KW-0539">Nucleus</keyword>
<evidence type="ECO:0000313" key="10">
    <source>
        <dbReference type="EMBL" id="KAF9479699.1"/>
    </source>
</evidence>
<evidence type="ECO:0000256" key="4">
    <source>
        <dbReference type="ARBA" id="ARBA00022728"/>
    </source>
</evidence>
<feature type="compositionally biased region" description="Low complexity" evidence="8">
    <location>
        <begin position="371"/>
        <end position="382"/>
    </location>
</feature>
<dbReference type="Pfam" id="PF12542">
    <property type="entry name" value="CWC25"/>
    <property type="match status" value="1"/>
</dbReference>
<dbReference type="SMART" id="SM01083">
    <property type="entry name" value="Cir_N"/>
    <property type="match status" value="1"/>
</dbReference>
<evidence type="ECO:0000256" key="7">
    <source>
        <dbReference type="ARBA" id="ARBA00023242"/>
    </source>
</evidence>
<dbReference type="InterPro" id="IPR019339">
    <property type="entry name" value="CIR_N_dom"/>
</dbReference>
<evidence type="ECO:0000256" key="8">
    <source>
        <dbReference type="SAM" id="MobiDB-lite"/>
    </source>
</evidence>
<comment type="subcellular location">
    <subcellularLocation>
        <location evidence="1">Nucleus</location>
    </subcellularLocation>
</comment>
<dbReference type="PANTHER" id="PTHR16196">
    <property type="entry name" value="CELL CYCLE CONTROL PROTEIN CWF25"/>
    <property type="match status" value="1"/>
</dbReference>
<comment type="caution">
    <text evidence="10">The sequence shown here is derived from an EMBL/GenBank/DDBJ whole genome shotgun (WGS) entry which is preliminary data.</text>
</comment>
<evidence type="ECO:0000256" key="6">
    <source>
        <dbReference type="ARBA" id="ARBA00023187"/>
    </source>
</evidence>
<feature type="compositionally biased region" description="Basic residues" evidence="8">
    <location>
        <begin position="220"/>
        <end position="235"/>
    </location>
</feature>
<evidence type="ECO:0000256" key="2">
    <source>
        <dbReference type="ARBA" id="ARBA00006695"/>
    </source>
</evidence>
<proteinExistence type="inferred from homology"/>
<feature type="compositionally biased region" description="Basic and acidic residues" evidence="8">
    <location>
        <begin position="279"/>
        <end position="288"/>
    </location>
</feature>
<evidence type="ECO:0000313" key="11">
    <source>
        <dbReference type="Proteomes" id="UP000807469"/>
    </source>
</evidence>
<feature type="compositionally biased region" description="Basic and acidic residues" evidence="8">
    <location>
        <begin position="353"/>
        <end position="370"/>
    </location>
</feature>
<accession>A0A9P5Z427</accession>
<evidence type="ECO:0000256" key="5">
    <source>
        <dbReference type="ARBA" id="ARBA00023054"/>
    </source>
</evidence>
<dbReference type="InterPro" id="IPR022209">
    <property type="entry name" value="CWC25"/>
</dbReference>
<keyword evidence="5" id="KW-0175">Coiled coil</keyword>
<gene>
    <name evidence="10" type="ORF">BDN70DRAFT_878443</name>
</gene>
<protein>
    <recommendedName>
        <fullName evidence="9">CBF1-interacting co-repressor CIR N-terminal domain-containing protein</fullName>
    </recommendedName>
</protein>
<evidence type="ECO:0000256" key="3">
    <source>
        <dbReference type="ARBA" id="ARBA00022664"/>
    </source>
</evidence>
<dbReference type="AlphaFoldDB" id="A0A9P5Z427"/>
<dbReference type="PANTHER" id="PTHR16196:SF0">
    <property type="entry name" value="PRE-MRNA-SPLICING FACTOR CWC25 HOMOLOG"/>
    <property type="match status" value="1"/>
</dbReference>
<dbReference type="EMBL" id="MU155207">
    <property type="protein sequence ID" value="KAF9479699.1"/>
    <property type="molecule type" value="Genomic_DNA"/>
</dbReference>
<keyword evidence="3" id="KW-0507">mRNA processing</keyword>
<sequence length="448" mass="51379">MGGGDLNMKKSWHPLLLKNQERVWLEEKKALEEKKKLDQLRKEKEEERQLQELQRLQEEQTGKKRTEKLEWMYATPATGSSQNANDLEDYLLGKKRVDKILTADENDKVGAAHKNFIAVQNANSARDIASKIREDPLLAIKQQEQAAYQALLSNPLRLAKMQRDLGVKPKKDKKERKREKEERKRLKHERRNHKERDSRTPSPSSRRIDNDRSPTSDGYHRRRYPSRSSRYRSSTRSRSPISSRRHGNGEHNSGGAYGRYHPAESRRGRSISRSPRPSLRVESEERYHAGPSTLHGIRDSDRSSRYSFPPSHHLDNKRSRTPSPRRGHPPVKRMRPDRSPPPPRSSFGPQPRTHNDNTHNVSKVDEDRAARLAAMASNANAMSDDRQKRLAALLEKEKAELEADERARAKSGGMSVFLSHEQKRVFGGVGGLEERIKRGRGGLVVDAD</sequence>
<dbReference type="GO" id="GO:0005684">
    <property type="term" value="C:U2-type spliceosomal complex"/>
    <property type="evidence" value="ECO:0007669"/>
    <property type="project" value="TreeGrafter"/>
</dbReference>
<feature type="region of interest" description="Disordered" evidence="8">
    <location>
        <begin position="161"/>
        <end position="385"/>
    </location>
</feature>
<feature type="compositionally biased region" description="Basic residues" evidence="8">
    <location>
        <begin position="319"/>
        <end position="335"/>
    </location>
</feature>
<name>A0A9P5Z427_9AGAR</name>
<organism evidence="10 11">
    <name type="scientific">Pholiota conissans</name>
    <dbReference type="NCBI Taxonomy" id="109636"/>
    <lineage>
        <taxon>Eukaryota</taxon>
        <taxon>Fungi</taxon>
        <taxon>Dikarya</taxon>
        <taxon>Basidiomycota</taxon>
        <taxon>Agaricomycotina</taxon>
        <taxon>Agaricomycetes</taxon>
        <taxon>Agaricomycetidae</taxon>
        <taxon>Agaricales</taxon>
        <taxon>Agaricineae</taxon>
        <taxon>Strophariaceae</taxon>
        <taxon>Pholiota</taxon>
    </lineage>
</organism>
<dbReference type="GO" id="GO:0000398">
    <property type="term" value="P:mRNA splicing, via spliceosome"/>
    <property type="evidence" value="ECO:0007669"/>
    <property type="project" value="TreeGrafter"/>
</dbReference>